<dbReference type="InterPro" id="IPR033248">
    <property type="entry name" value="Transketolase_C"/>
</dbReference>
<organism evidence="5 6">
    <name type="scientific">Actinoallomurus acaciae</name>
    <dbReference type="NCBI Taxonomy" id="502577"/>
    <lineage>
        <taxon>Bacteria</taxon>
        <taxon>Bacillati</taxon>
        <taxon>Actinomycetota</taxon>
        <taxon>Actinomycetes</taxon>
        <taxon>Streptosporangiales</taxon>
        <taxon>Thermomonosporaceae</taxon>
        <taxon>Actinoallomurus</taxon>
    </lineage>
</organism>
<accession>A0ABV5Y9J1</accession>
<dbReference type="SUPFAM" id="SSF52922">
    <property type="entry name" value="TK C-terminal domain-like"/>
    <property type="match status" value="1"/>
</dbReference>
<sequence length="324" mass="34566">MAKLTFRNAVARAIAQEMRRDESVVLLGEDVAAAGGVFKTTVGLLDEFGPARVRDTPISEQAILGAAMGAAMTGMRPIAEIMFSDFYAVCWDIVVNEIAKSRYMTNGQVSFPLVIRSANGGGARFGAQHSQAVESWAMAVPGLKVVVPSTPRDMVGLLAAAVRDPDPVLVFEAKSMYGIHEDVEDGEMVDELGTATVRRPGTDATVLALGPMVPRALQAAETLAGDGIDCEVVDVRSLVPLDTATILESVGRTNRLFTVEENPRLCGWGAEVTSIVAAESFHYLDGPIVRITTPHIPLPAAESLEDLAMPSVERIVTTVRDSMD</sequence>
<reference evidence="5 6" key="1">
    <citation type="submission" date="2024-09" db="EMBL/GenBank/DDBJ databases">
        <authorList>
            <person name="Sun Q."/>
            <person name="Mori K."/>
        </authorList>
    </citation>
    <scope>NUCLEOTIDE SEQUENCE [LARGE SCALE GENOMIC DNA]</scope>
    <source>
        <strain evidence="5 6">TBRC 0563</strain>
    </source>
</reference>
<keyword evidence="6" id="KW-1185">Reference proteome</keyword>
<dbReference type="Pfam" id="PF02779">
    <property type="entry name" value="Transket_pyr"/>
    <property type="match status" value="1"/>
</dbReference>
<dbReference type="NCBIfam" id="NF006667">
    <property type="entry name" value="PRK09212.1"/>
    <property type="match status" value="1"/>
</dbReference>
<comment type="cofactor">
    <cofactor evidence="1">
        <name>thiamine diphosphate</name>
        <dbReference type="ChEBI" id="CHEBI:58937"/>
    </cofactor>
</comment>
<dbReference type="Proteomes" id="UP001589627">
    <property type="component" value="Unassembled WGS sequence"/>
</dbReference>
<keyword evidence="2 5" id="KW-0560">Oxidoreductase</keyword>
<evidence type="ECO:0000256" key="2">
    <source>
        <dbReference type="ARBA" id="ARBA00023002"/>
    </source>
</evidence>
<evidence type="ECO:0000256" key="3">
    <source>
        <dbReference type="ARBA" id="ARBA00023052"/>
    </source>
</evidence>
<keyword evidence="3" id="KW-0786">Thiamine pyrophosphate</keyword>
<comment type="caution">
    <text evidence="5">The sequence shown here is derived from an EMBL/GenBank/DDBJ whole genome shotgun (WGS) entry which is preliminary data.</text>
</comment>
<name>A0ABV5Y9J1_9ACTN</name>
<dbReference type="InterPro" id="IPR029061">
    <property type="entry name" value="THDP-binding"/>
</dbReference>
<dbReference type="SUPFAM" id="SSF52518">
    <property type="entry name" value="Thiamin diphosphate-binding fold (THDP-binding)"/>
    <property type="match status" value="1"/>
</dbReference>
<dbReference type="PANTHER" id="PTHR43257">
    <property type="entry name" value="PYRUVATE DEHYDROGENASE E1 COMPONENT BETA SUBUNIT"/>
    <property type="match status" value="1"/>
</dbReference>
<dbReference type="Gene3D" id="3.40.50.920">
    <property type="match status" value="1"/>
</dbReference>
<dbReference type="InterPro" id="IPR009014">
    <property type="entry name" value="Transketo_C/PFOR_II"/>
</dbReference>
<dbReference type="SMART" id="SM00861">
    <property type="entry name" value="Transket_pyr"/>
    <property type="match status" value="1"/>
</dbReference>
<gene>
    <name evidence="5" type="ORF">ACFFNX_05780</name>
</gene>
<dbReference type="EMBL" id="JBHLZP010000025">
    <property type="protein sequence ID" value="MFB9831698.1"/>
    <property type="molecule type" value="Genomic_DNA"/>
</dbReference>
<dbReference type="CDD" id="cd07036">
    <property type="entry name" value="TPP_PYR_E1-PDHc-beta_like"/>
    <property type="match status" value="1"/>
</dbReference>
<evidence type="ECO:0000313" key="6">
    <source>
        <dbReference type="Proteomes" id="UP001589627"/>
    </source>
</evidence>
<dbReference type="Gene3D" id="3.40.50.970">
    <property type="match status" value="1"/>
</dbReference>
<dbReference type="Pfam" id="PF02780">
    <property type="entry name" value="Transketolase_C"/>
    <property type="match status" value="1"/>
</dbReference>
<dbReference type="PANTHER" id="PTHR43257:SF2">
    <property type="entry name" value="PYRUVATE DEHYDROGENASE E1 COMPONENT SUBUNIT BETA"/>
    <property type="match status" value="1"/>
</dbReference>
<feature type="domain" description="Transketolase-like pyrimidine-binding" evidence="4">
    <location>
        <begin position="4"/>
        <end position="179"/>
    </location>
</feature>
<protein>
    <submittedName>
        <fullName evidence="5">Alpha-ketoacid dehydrogenase subunit beta</fullName>
        <ecNumber evidence="5">1.2.4.-</ecNumber>
    </submittedName>
</protein>
<evidence type="ECO:0000313" key="5">
    <source>
        <dbReference type="EMBL" id="MFB9831698.1"/>
    </source>
</evidence>
<dbReference type="InterPro" id="IPR005475">
    <property type="entry name" value="Transketolase-like_Pyr-bd"/>
</dbReference>
<proteinExistence type="predicted"/>
<dbReference type="EC" id="1.2.4.-" evidence="5"/>
<evidence type="ECO:0000259" key="4">
    <source>
        <dbReference type="SMART" id="SM00861"/>
    </source>
</evidence>
<dbReference type="RefSeq" id="WP_378196309.1">
    <property type="nucleotide sequence ID" value="NZ_JBHLZP010000025.1"/>
</dbReference>
<evidence type="ECO:0000256" key="1">
    <source>
        <dbReference type="ARBA" id="ARBA00001964"/>
    </source>
</evidence>
<dbReference type="GO" id="GO:0016491">
    <property type="term" value="F:oxidoreductase activity"/>
    <property type="evidence" value="ECO:0007669"/>
    <property type="project" value="UniProtKB-KW"/>
</dbReference>